<accession>A0ABP1RW71</accession>
<dbReference type="SUPFAM" id="SSF53098">
    <property type="entry name" value="Ribonuclease H-like"/>
    <property type="match status" value="1"/>
</dbReference>
<name>A0ABP1RW71_9HEXA</name>
<evidence type="ECO:0000259" key="1">
    <source>
        <dbReference type="Pfam" id="PF01612"/>
    </source>
</evidence>
<dbReference type="PANTHER" id="PTHR12124:SF47">
    <property type="entry name" value="EXOSOME COMPONENT 10"/>
    <property type="match status" value="1"/>
</dbReference>
<dbReference type="PANTHER" id="PTHR12124">
    <property type="entry name" value="POLYMYOSITIS/SCLERODERMA AUTOANTIGEN-RELATED"/>
    <property type="match status" value="1"/>
</dbReference>
<dbReference type="EMBL" id="CAXLJM020000117">
    <property type="protein sequence ID" value="CAL8137290.1"/>
    <property type="molecule type" value="Genomic_DNA"/>
</dbReference>
<feature type="domain" description="3'-5' exonuclease" evidence="1">
    <location>
        <begin position="126"/>
        <end position="221"/>
    </location>
</feature>
<evidence type="ECO:0000313" key="2">
    <source>
        <dbReference type="EMBL" id="CAL8137290.1"/>
    </source>
</evidence>
<protein>
    <recommendedName>
        <fullName evidence="1">3'-5' exonuclease domain-containing protein</fullName>
    </recommendedName>
</protein>
<reference evidence="2 3" key="1">
    <citation type="submission" date="2024-08" db="EMBL/GenBank/DDBJ databases">
        <authorList>
            <person name="Cucini C."/>
            <person name="Frati F."/>
        </authorList>
    </citation>
    <scope>NUCLEOTIDE SEQUENCE [LARGE SCALE GENOMIC DNA]</scope>
</reference>
<dbReference type="InterPro" id="IPR036397">
    <property type="entry name" value="RNaseH_sf"/>
</dbReference>
<proteinExistence type="predicted"/>
<evidence type="ECO:0000313" key="3">
    <source>
        <dbReference type="Proteomes" id="UP001642540"/>
    </source>
</evidence>
<organism evidence="2 3">
    <name type="scientific">Orchesella dallaii</name>
    <dbReference type="NCBI Taxonomy" id="48710"/>
    <lineage>
        <taxon>Eukaryota</taxon>
        <taxon>Metazoa</taxon>
        <taxon>Ecdysozoa</taxon>
        <taxon>Arthropoda</taxon>
        <taxon>Hexapoda</taxon>
        <taxon>Collembola</taxon>
        <taxon>Entomobryomorpha</taxon>
        <taxon>Entomobryoidea</taxon>
        <taxon>Orchesellidae</taxon>
        <taxon>Orchesellinae</taxon>
        <taxon>Orchesella</taxon>
    </lineage>
</organism>
<dbReference type="Pfam" id="PF01612">
    <property type="entry name" value="DNA_pol_A_exo1"/>
    <property type="match status" value="1"/>
</dbReference>
<comment type="caution">
    <text evidence="2">The sequence shown here is derived from an EMBL/GenBank/DDBJ whole genome shotgun (WGS) entry which is preliminary data.</text>
</comment>
<dbReference type="Gene3D" id="3.30.420.10">
    <property type="entry name" value="Ribonuclease H-like superfamily/Ribonuclease H"/>
    <property type="match status" value="1"/>
</dbReference>
<keyword evidence="3" id="KW-1185">Reference proteome</keyword>
<dbReference type="InterPro" id="IPR002562">
    <property type="entry name" value="3'-5'_exonuclease_dom"/>
</dbReference>
<gene>
    <name evidence="2" type="ORF">ODALV1_LOCUS26851</name>
</gene>
<dbReference type="InterPro" id="IPR045092">
    <property type="entry name" value="Rrp6-like"/>
</dbReference>
<dbReference type="Proteomes" id="UP001642540">
    <property type="component" value="Unassembled WGS sequence"/>
</dbReference>
<dbReference type="InterPro" id="IPR012337">
    <property type="entry name" value="RNaseH-like_sf"/>
</dbReference>
<sequence>MLKPPTPVATGHLFNSDAILSIHRARTVPIAMASTKMKNKSHFALVANAQSTFGVADRRPQDDDTSLLKAARRTNYGLTPDTPANYSQKALEWANDLPSIREVTNDLVFSMQNVILQNEYNSGYDIMELLLSENHSFDVLAVDFEFHNTYSYDGFICVASKSNQVKSCVVDVLNNNRNHGRKWVGQVLESKSILKVFCGCDNDLIRLKKDWGCFPIGVVDIQDLFYIWKERCFDDCFSRCKVIIHKELQRKLRKNDESACRKYLLDLQKPGLSFLMEVFAPHSASLGVKSPEATFADWRKRPIHPDLIKYAALDSFACIQIFHKLMTLVSAADLKEAVRMCVPKLSNYGNVPRYVPKHVSESWIDEQLLKWREYLAKNLDMKPPQVISDHAIKSISKSLRCDTRLASDVEFVSSLLYKHKICDKKEHAAKLLCAYLENDGIRLERMRNIVCHNCNRVGHTAKFCFFEKSQEAVREFLRRPENVSMAAAQKLRRRLNWCKNRGLNPETTLCPWETGFP</sequence>